<accession>A0ABT7BG60</accession>
<feature type="domain" description="DNA methylase adenine-specific" evidence="7">
    <location>
        <begin position="175"/>
        <end position="488"/>
    </location>
</feature>
<evidence type="ECO:0000313" key="10">
    <source>
        <dbReference type="Proteomes" id="UP001231370"/>
    </source>
</evidence>
<comment type="catalytic activity">
    <reaction evidence="6">
        <text>a 2'-deoxyadenosine in DNA + S-adenosyl-L-methionine = an N(6)-methyl-2'-deoxyadenosine in DNA + S-adenosyl-L-homocysteine + H(+)</text>
        <dbReference type="Rhea" id="RHEA:15197"/>
        <dbReference type="Rhea" id="RHEA-COMP:12418"/>
        <dbReference type="Rhea" id="RHEA-COMP:12419"/>
        <dbReference type="ChEBI" id="CHEBI:15378"/>
        <dbReference type="ChEBI" id="CHEBI:57856"/>
        <dbReference type="ChEBI" id="CHEBI:59789"/>
        <dbReference type="ChEBI" id="CHEBI:90615"/>
        <dbReference type="ChEBI" id="CHEBI:90616"/>
        <dbReference type="EC" id="2.1.1.72"/>
    </reaction>
</comment>
<keyword evidence="2 9" id="KW-0489">Methyltransferase</keyword>
<evidence type="ECO:0000256" key="3">
    <source>
        <dbReference type="ARBA" id="ARBA00022679"/>
    </source>
</evidence>
<dbReference type="InterPro" id="IPR022749">
    <property type="entry name" value="D12N6_MeTrfase_N"/>
</dbReference>
<feature type="domain" description="N6 adenine-specific DNA methyltransferase N-terminal" evidence="8">
    <location>
        <begin position="22"/>
        <end position="159"/>
    </location>
</feature>
<dbReference type="Proteomes" id="UP001231370">
    <property type="component" value="Unassembled WGS sequence"/>
</dbReference>
<evidence type="ECO:0000256" key="2">
    <source>
        <dbReference type="ARBA" id="ARBA00022603"/>
    </source>
</evidence>
<comment type="caution">
    <text evidence="9">The sequence shown here is derived from an EMBL/GenBank/DDBJ whole genome shotgun (WGS) entry which is preliminary data.</text>
</comment>
<dbReference type="GO" id="GO:0008168">
    <property type="term" value="F:methyltransferase activity"/>
    <property type="evidence" value="ECO:0007669"/>
    <property type="project" value="UniProtKB-KW"/>
</dbReference>
<keyword evidence="10" id="KW-1185">Reference proteome</keyword>
<dbReference type="RefSeq" id="WP_283760847.1">
    <property type="nucleotide sequence ID" value="NZ_JAQPOK010000010.1"/>
</dbReference>
<dbReference type="PRINTS" id="PR00507">
    <property type="entry name" value="N12N6MTFRASE"/>
</dbReference>
<evidence type="ECO:0000256" key="5">
    <source>
        <dbReference type="ARBA" id="ARBA00022747"/>
    </source>
</evidence>
<organism evidence="9 10">
    <name type="scientific">Roseofilum halophilum BLCC-M91</name>
    <dbReference type="NCBI Taxonomy" id="3022259"/>
    <lineage>
        <taxon>Bacteria</taxon>
        <taxon>Bacillati</taxon>
        <taxon>Cyanobacteriota</taxon>
        <taxon>Cyanophyceae</taxon>
        <taxon>Desertifilales</taxon>
        <taxon>Desertifilaceae</taxon>
        <taxon>Roseofilum</taxon>
        <taxon>Roseofilum halophilum</taxon>
    </lineage>
</organism>
<evidence type="ECO:0000256" key="6">
    <source>
        <dbReference type="ARBA" id="ARBA00047942"/>
    </source>
</evidence>
<keyword evidence="5" id="KW-0680">Restriction system</keyword>
<evidence type="ECO:0000256" key="1">
    <source>
        <dbReference type="ARBA" id="ARBA00011900"/>
    </source>
</evidence>
<sequence>MSEIPPLTTPQEKTNHQDIVGFIWSIADKLRGPYRPPQYRRVMLPLIVLRRLDLVLEPTKQKVLESAVKFKAMGLEGEAFEKAIAKVALGGDRTQALYNLSEFTLTGLLEDSDGIANNLRNYINGFSPRARDIFEKFNFDQEIEKLEESNRLYLVIKDFCSSEIDLSPARLSNFDMGKVFEELIKKFNEQANEEAGDHFTPREVIRLMVNLVFCEEADIFEPGIYKRIYDPTAGTGGMLSVAEEFIKLQNGAANLALFGQEYNPEAYAICCSDLLIKDEPIENVVYGDTLGLKDAKPKGNNFVPHDGHLGKQFHYMFANPPFGVEWKPEQSFVEDEYDTQGFKGRFGAGTPRINDGSLLFLQHMISKMYAPPEQGGDGSRIAVVFNGSPLFTGDAGSGESNIRRWIIENDWLDAVVALPDQMFYNTGIFTYVWLVTNKKPAHRKGKVQLIDGTKHFQKMKKSQGDKRHELSEDHIRELVRLYGDFGQDATSQVFIDGQSQERICSKIFDNRAFGFLKITVERPLRLNVQASAERIALLWEQSAFKNLATSKKRKDLKAQRAEIEAGEALQQDIIAALGGLDGSRLYLSRDEFLRDLDRVLKAAGLSLKAPVKKAILGALSVADPEAEICRDKKGQPEPDSNLRDTEIVPLPKDIALPLPLGYGKDADGSALVDLVRSHCLDYLAAEVLPHVPDAWIDFSKTKVGYEIPLNRHFYVYEPPRPLAEIEEDIKGLESEIIAMLGEVV</sequence>
<dbReference type="InterPro" id="IPR051537">
    <property type="entry name" value="DNA_Adenine_Mtase"/>
</dbReference>
<dbReference type="PANTHER" id="PTHR42933:SF3">
    <property type="entry name" value="TYPE I RESTRICTION ENZYME MJAVIII METHYLASE SUBUNIT"/>
    <property type="match status" value="1"/>
</dbReference>
<dbReference type="Pfam" id="PF12161">
    <property type="entry name" value="HsdM_N"/>
    <property type="match status" value="1"/>
</dbReference>
<keyword evidence="3" id="KW-0808">Transferase</keyword>
<evidence type="ECO:0000313" key="9">
    <source>
        <dbReference type="EMBL" id="MDJ1177516.1"/>
    </source>
</evidence>
<evidence type="ECO:0000256" key="4">
    <source>
        <dbReference type="ARBA" id="ARBA00022691"/>
    </source>
</evidence>
<dbReference type="EC" id="2.1.1.72" evidence="1"/>
<evidence type="ECO:0000259" key="7">
    <source>
        <dbReference type="Pfam" id="PF02384"/>
    </source>
</evidence>
<gene>
    <name evidence="9" type="ORF">PJF56_01440</name>
</gene>
<evidence type="ECO:0000259" key="8">
    <source>
        <dbReference type="Pfam" id="PF12161"/>
    </source>
</evidence>
<dbReference type="InterPro" id="IPR002052">
    <property type="entry name" value="DNA_methylase_N6_adenine_CS"/>
</dbReference>
<dbReference type="InterPro" id="IPR029063">
    <property type="entry name" value="SAM-dependent_MTases_sf"/>
</dbReference>
<dbReference type="EMBL" id="JAQPOK010000010">
    <property type="protein sequence ID" value="MDJ1177516.1"/>
    <property type="molecule type" value="Genomic_DNA"/>
</dbReference>
<dbReference type="PANTHER" id="PTHR42933">
    <property type="entry name" value="SLR6095 PROTEIN"/>
    <property type="match status" value="1"/>
</dbReference>
<dbReference type="GO" id="GO:0032259">
    <property type="term" value="P:methylation"/>
    <property type="evidence" value="ECO:0007669"/>
    <property type="project" value="UniProtKB-KW"/>
</dbReference>
<protein>
    <recommendedName>
        <fullName evidence="1">site-specific DNA-methyltransferase (adenine-specific)</fullName>
        <ecNumber evidence="1">2.1.1.72</ecNumber>
    </recommendedName>
</protein>
<dbReference type="PROSITE" id="PS00092">
    <property type="entry name" value="N6_MTASE"/>
    <property type="match status" value="1"/>
</dbReference>
<dbReference type="SUPFAM" id="SSF53335">
    <property type="entry name" value="S-adenosyl-L-methionine-dependent methyltransferases"/>
    <property type="match status" value="1"/>
</dbReference>
<proteinExistence type="predicted"/>
<reference evidence="9 10" key="1">
    <citation type="submission" date="2023-01" db="EMBL/GenBank/DDBJ databases">
        <title>Novel diversity within Roseofilum (Cyanobacteria; Desertifilaceae) from marine benthic mats with descriptions of four novel species.</title>
        <authorList>
            <person name="Wang Y."/>
            <person name="Berthold D.E."/>
            <person name="Hu J."/>
            <person name="Lefler F.W."/>
            <person name="Laughinghouse H.D. IV."/>
        </authorList>
    </citation>
    <scope>NUCLEOTIDE SEQUENCE [LARGE SCALE GENOMIC DNA]</scope>
    <source>
        <strain evidence="9 10">BLCC-M91</strain>
    </source>
</reference>
<dbReference type="InterPro" id="IPR003356">
    <property type="entry name" value="DNA_methylase_A-5"/>
</dbReference>
<keyword evidence="4" id="KW-0949">S-adenosyl-L-methionine</keyword>
<dbReference type="Pfam" id="PF02384">
    <property type="entry name" value="N6_Mtase"/>
    <property type="match status" value="1"/>
</dbReference>
<dbReference type="Gene3D" id="3.40.50.150">
    <property type="entry name" value="Vaccinia Virus protein VP39"/>
    <property type="match status" value="1"/>
</dbReference>
<name>A0ABT7BG60_9CYAN</name>